<evidence type="ECO:0000259" key="2">
    <source>
        <dbReference type="SMART" id="SM00014"/>
    </source>
</evidence>
<dbReference type="CDD" id="cd03392">
    <property type="entry name" value="PAP2_like_2"/>
    <property type="match status" value="1"/>
</dbReference>
<dbReference type="InterPro" id="IPR000326">
    <property type="entry name" value="PAP2/HPO"/>
</dbReference>
<dbReference type="Gene3D" id="1.20.144.10">
    <property type="entry name" value="Phosphatidic acid phosphatase type 2/haloperoxidase"/>
    <property type="match status" value="1"/>
</dbReference>
<dbReference type="InterPro" id="IPR036938">
    <property type="entry name" value="PAP2/HPO_sf"/>
</dbReference>
<sequence>MRFARYFNRVNKQLSHADARRVTSHWPLISGVGVVGLAVLLGVLIATRNSTVSLDELVLNDFVNIRSNFFTLPALAMNFIGGGWFGVLVVPLGGALAFLIAKRRWAALYFIAASAASAGVVQLLKVTFGRARPTEILVTADLGSFPSGHVANAATLAVVLIILLQRRWVWFVGIIYTILMILSRTYLGAHWLSDTIGGALIGVGVAVIVWAPFARKLSAETG</sequence>
<feature type="transmembrane region" description="Helical" evidence="1">
    <location>
        <begin position="26"/>
        <end position="47"/>
    </location>
</feature>
<protein>
    <recommendedName>
        <fullName evidence="2">Phosphatidic acid phosphatase type 2/haloperoxidase domain-containing protein</fullName>
    </recommendedName>
</protein>
<keyword evidence="1" id="KW-0472">Membrane</keyword>
<organism evidence="3 4">
    <name type="scientific">Rhodoglobus aureus</name>
    <dbReference type="NCBI Taxonomy" id="191497"/>
    <lineage>
        <taxon>Bacteria</taxon>
        <taxon>Bacillati</taxon>
        <taxon>Actinomycetota</taxon>
        <taxon>Actinomycetes</taxon>
        <taxon>Micrococcales</taxon>
        <taxon>Microbacteriaceae</taxon>
        <taxon>Rhodoglobus</taxon>
    </lineage>
</organism>
<dbReference type="EMBL" id="BAAAKW010000066">
    <property type="protein sequence ID" value="GAA1226318.1"/>
    <property type="molecule type" value="Genomic_DNA"/>
</dbReference>
<dbReference type="Pfam" id="PF01569">
    <property type="entry name" value="PAP2"/>
    <property type="match status" value="1"/>
</dbReference>
<feature type="transmembrane region" description="Helical" evidence="1">
    <location>
        <begin position="168"/>
        <end position="189"/>
    </location>
</feature>
<feature type="domain" description="Phosphatidic acid phosphatase type 2/haloperoxidase" evidence="2">
    <location>
        <begin position="106"/>
        <end position="210"/>
    </location>
</feature>
<dbReference type="SUPFAM" id="SSF48317">
    <property type="entry name" value="Acid phosphatase/Vanadium-dependent haloperoxidase"/>
    <property type="match status" value="1"/>
</dbReference>
<dbReference type="PANTHER" id="PTHR14969:SF13">
    <property type="entry name" value="AT30094P"/>
    <property type="match status" value="1"/>
</dbReference>
<comment type="caution">
    <text evidence="3">The sequence shown here is derived from an EMBL/GenBank/DDBJ whole genome shotgun (WGS) entry which is preliminary data.</text>
</comment>
<dbReference type="Proteomes" id="UP001500943">
    <property type="component" value="Unassembled WGS sequence"/>
</dbReference>
<gene>
    <name evidence="3" type="ORF">GCM10009655_26200</name>
</gene>
<reference evidence="3 4" key="1">
    <citation type="journal article" date="2019" name="Int. J. Syst. Evol. Microbiol.">
        <title>The Global Catalogue of Microorganisms (GCM) 10K type strain sequencing project: providing services to taxonomists for standard genome sequencing and annotation.</title>
        <authorList>
            <consortium name="The Broad Institute Genomics Platform"/>
            <consortium name="The Broad Institute Genome Sequencing Center for Infectious Disease"/>
            <person name="Wu L."/>
            <person name="Ma J."/>
        </authorList>
    </citation>
    <scope>NUCLEOTIDE SEQUENCE [LARGE SCALE GENOMIC DNA]</scope>
    <source>
        <strain evidence="3 4">JCM 12762</strain>
    </source>
</reference>
<evidence type="ECO:0000313" key="3">
    <source>
        <dbReference type="EMBL" id="GAA1226318.1"/>
    </source>
</evidence>
<feature type="transmembrane region" description="Helical" evidence="1">
    <location>
        <begin position="75"/>
        <end position="99"/>
    </location>
</feature>
<feature type="transmembrane region" description="Helical" evidence="1">
    <location>
        <begin position="195"/>
        <end position="213"/>
    </location>
</feature>
<evidence type="ECO:0000256" key="1">
    <source>
        <dbReference type="SAM" id="Phobius"/>
    </source>
</evidence>
<accession>A0ABN1VX92</accession>
<keyword evidence="1" id="KW-0812">Transmembrane</keyword>
<feature type="transmembrane region" description="Helical" evidence="1">
    <location>
        <begin position="144"/>
        <end position="163"/>
    </location>
</feature>
<proteinExistence type="predicted"/>
<keyword evidence="1" id="KW-1133">Transmembrane helix</keyword>
<dbReference type="PANTHER" id="PTHR14969">
    <property type="entry name" value="SPHINGOSINE-1-PHOSPHATE PHOSPHOHYDROLASE"/>
    <property type="match status" value="1"/>
</dbReference>
<name>A0ABN1VX92_9MICO</name>
<dbReference type="SMART" id="SM00014">
    <property type="entry name" value="acidPPc"/>
    <property type="match status" value="1"/>
</dbReference>
<evidence type="ECO:0000313" key="4">
    <source>
        <dbReference type="Proteomes" id="UP001500943"/>
    </source>
</evidence>
<keyword evidence="4" id="KW-1185">Reference proteome</keyword>
<feature type="transmembrane region" description="Helical" evidence="1">
    <location>
        <begin position="106"/>
        <end position="124"/>
    </location>
</feature>